<dbReference type="GO" id="GO:0016787">
    <property type="term" value="F:hydrolase activity"/>
    <property type="evidence" value="ECO:0007669"/>
    <property type="project" value="UniProtKB-KW"/>
</dbReference>
<dbReference type="Pfam" id="PF07859">
    <property type="entry name" value="Abhydrolase_3"/>
    <property type="match status" value="1"/>
</dbReference>
<name>A0A165DMK5_9BASI</name>
<reference evidence="2 3" key="1">
    <citation type="journal article" date="2016" name="Mol. Biol. Evol.">
        <title>Comparative Genomics of Early-Diverging Mushroom-Forming Fungi Provides Insights into the Origins of Lignocellulose Decay Capabilities.</title>
        <authorList>
            <person name="Nagy L.G."/>
            <person name="Riley R."/>
            <person name="Tritt A."/>
            <person name="Adam C."/>
            <person name="Daum C."/>
            <person name="Floudas D."/>
            <person name="Sun H."/>
            <person name="Yadav J.S."/>
            <person name="Pangilinan J."/>
            <person name="Larsson K.H."/>
            <person name="Matsuura K."/>
            <person name="Barry K."/>
            <person name="Labutti K."/>
            <person name="Kuo R."/>
            <person name="Ohm R.A."/>
            <person name="Bhattacharya S.S."/>
            <person name="Shirouzu T."/>
            <person name="Yoshinaga Y."/>
            <person name="Martin F.M."/>
            <person name="Grigoriev I.V."/>
            <person name="Hibbett D.S."/>
        </authorList>
    </citation>
    <scope>NUCLEOTIDE SEQUENCE [LARGE SCALE GENOMIC DNA]</scope>
    <source>
        <strain evidence="2 3">HHB12733</strain>
    </source>
</reference>
<dbReference type="STRING" id="1353952.A0A165DMK5"/>
<dbReference type="InterPro" id="IPR013094">
    <property type="entry name" value="AB_hydrolase_3"/>
</dbReference>
<dbReference type="InterPro" id="IPR050466">
    <property type="entry name" value="Carboxylest/Gibb_receptor"/>
</dbReference>
<protein>
    <submittedName>
        <fullName evidence="2">Alpha/beta-hydrolase</fullName>
    </submittedName>
</protein>
<dbReference type="AlphaFoldDB" id="A0A165DMK5"/>
<dbReference type="Proteomes" id="UP000076842">
    <property type="component" value="Unassembled WGS sequence"/>
</dbReference>
<keyword evidence="3" id="KW-1185">Reference proteome</keyword>
<dbReference type="OrthoDB" id="408631at2759"/>
<dbReference type="Gene3D" id="3.40.50.1820">
    <property type="entry name" value="alpha/beta hydrolase"/>
    <property type="match status" value="1"/>
</dbReference>
<gene>
    <name evidence="2" type="ORF">CALCODRAFT_486583</name>
</gene>
<feature type="domain" description="Alpha/beta hydrolase fold-3" evidence="1">
    <location>
        <begin position="79"/>
        <end position="171"/>
    </location>
</feature>
<evidence type="ECO:0000313" key="3">
    <source>
        <dbReference type="Proteomes" id="UP000076842"/>
    </source>
</evidence>
<keyword evidence="2" id="KW-0378">Hydrolase</keyword>
<dbReference type="SUPFAM" id="SSF53474">
    <property type="entry name" value="alpha/beta-Hydrolases"/>
    <property type="match status" value="1"/>
</dbReference>
<evidence type="ECO:0000259" key="1">
    <source>
        <dbReference type="Pfam" id="PF07859"/>
    </source>
</evidence>
<dbReference type="InterPro" id="IPR029058">
    <property type="entry name" value="AB_hydrolase_fold"/>
</dbReference>
<proteinExistence type="predicted"/>
<dbReference type="InParanoid" id="A0A165DMK5"/>
<sequence length="195" mass="21146">MSYHLWSQKSLLYLRLTLDFLPLKLFIWLALFLRPQPSPSAAQYLTIPGSNGTGQLGLYLHSPPPIEGAANPTPKPVHISFHGGGFTCPLYGFDARFCFLVAKDAGCYVVDAEYRLAPDYPFPAGYDDATRVLQWIALGGFSAGGNLALALAETVQEPVKGVVAFYPPVDATLPYRFKSPPPAMALPAGRARCSL</sequence>
<organism evidence="2 3">
    <name type="scientific">Calocera cornea HHB12733</name>
    <dbReference type="NCBI Taxonomy" id="1353952"/>
    <lineage>
        <taxon>Eukaryota</taxon>
        <taxon>Fungi</taxon>
        <taxon>Dikarya</taxon>
        <taxon>Basidiomycota</taxon>
        <taxon>Agaricomycotina</taxon>
        <taxon>Dacrymycetes</taxon>
        <taxon>Dacrymycetales</taxon>
        <taxon>Dacrymycetaceae</taxon>
        <taxon>Calocera</taxon>
    </lineage>
</organism>
<evidence type="ECO:0000313" key="2">
    <source>
        <dbReference type="EMBL" id="KZT53141.1"/>
    </source>
</evidence>
<dbReference type="PANTHER" id="PTHR23024:SF242">
    <property type="entry name" value="ALPHA_BETA HYDROLASE FOLD-3 DOMAIN-CONTAINING PROTEIN-RELATED"/>
    <property type="match status" value="1"/>
</dbReference>
<dbReference type="PANTHER" id="PTHR23024">
    <property type="entry name" value="ARYLACETAMIDE DEACETYLASE"/>
    <property type="match status" value="1"/>
</dbReference>
<accession>A0A165DMK5</accession>
<dbReference type="EMBL" id="KV424045">
    <property type="protein sequence ID" value="KZT53141.1"/>
    <property type="molecule type" value="Genomic_DNA"/>
</dbReference>